<protein>
    <submittedName>
        <fullName evidence="2">Uncharacterized protein</fullName>
    </submittedName>
</protein>
<accession>A0A162QA94</accession>
<name>A0A162QA94_9CRUS</name>
<organism evidence="2 3">
    <name type="scientific">Daphnia magna</name>
    <dbReference type="NCBI Taxonomy" id="35525"/>
    <lineage>
        <taxon>Eukaryota</taxon>
        <taxon>Metazoa</taxon>
        <taxon>Ecdysozoa</taxon>
        <taxon>Arthropoda</taxon>
        <taxon>Crustacea</taxon>
        <taxon>Branchiopoda</taxon>
        <taxon>Diplostraca</taxon>
        <taxon>Cladocera</taxon>
        <taxon>Anomopoda</taxon>
        <taxon>Daphniidae</taxon>
        <taxon>Daphnia</taxon>
    </lineage>
</organism>
<comment type="caution">
    <text evidence="2">The sequence shown here is derived from an EMBL/GenBank/DDBJ whole genome shotgun (WGS) entry which is preliminary data.</text>
</comment>
<dbReference type="EMBL" id="LRGB01000367">
    <property type="protein sequence ID" value="KZS19506.1"/>
    <property type="molecule type" value="Genomic_DNA"/>
</dbReference>
<feature type="compositionally biased region" description="Polar residues" evidence="1">
    <location>
        <begin position="132"/>
        <end position="159"/>
    </location>
</feature>
<sequence>MADEGQGRTVDAQAMFATRTKAKRKPTNTVKRARTLIVNAASRADLDAFMPTLTDAFNELVDIHERFVAAANLEAEEQEAAQAYLKRIQQLHNTCVEPINHVCQVRVGCQGWNVCNSGHEPNCSNPRDDQTESLSNTIQPYDSSGAIQQPEPQDNTSHLNVPDEELDATAQLTAAKKRKLDLEFLLVQKKIQQVREVKDLATKNERGIIGSHDANPSRIATSCGPRSRSVRRLPFNFVSISNLSEQSSPYATVS</sequence>
<reference evidence="2 3" key="1">
    <citation type="submission" date="2016-03" db="EMBL/GenBank/DDBJ databases">
        <title>EvidentialGene: Evidence-directed Construction of Genes on Genomes.</title>
        <authorList>
            <person name="Gilbert D.G."/>
            <person name="Choi J.-H."/>
            <person name="Mockaitis K."/>
            <person name="Colbourne J."/>
            <person name="Pfrender M."/>
        </authorList>
    </citation>
    <scope>NUCLEOTIDE SEQUENCE [LARGE SCALE GENOMIC DNA]</scope>
    <source>
        <strain evidence="2 3">Xinb3</strain>
        <tissue evidence="2">Complete organism</tissue>
    </source>
</reference>
<evidence type="ECO:0000313" key="2">
    <source>
        <dbReference type="EMBL" id="KZS19506.1"/>
    </source>
</evidence>
<evidence type="ECO:0000313" key="3">
    <source>
        <dbReference type="Proteomes" id="UP000076858"/>
    </source>
</evidence>
<dbReference type="AlphaFoldDB" id="A0A162QA94"/>
<dbReference type="OrthoDB" id="6389832at2759"/>
<dbReference type="Proteomes" id="UP000076858">
    <property type="component" value="Unassembled WGS sequence"/>
</dbReference>
<proteinExistence type="predicted"/>
<gene>
    <name evidence="2" type="ORF">APZ42_014032</name>
</gene>
<keyword evidence="3" id="KW-1185">Reference proteome</keyword>
<evidence type="ECO:0000256" key="1">
    <source>
        <dbReference type="SAM" id="MobiDB-lite"/>
    </source>
</evidence>
<feature type="region of interest" description="Disordered" evidence="1">
    <location>
        <begin position="122"/>
        <end position="159"/>
    </location>
</feature>